<dbReference type="AlphaFoldDB" id="A0A0C2YYK7"/>
<evidence type="ECO:0000256" key="3">
    <source>
        <dbReference type="ARBA" id="ARBA00022741"/>
    </source>
</evidence>
<dbReference type="GO" id="GO:0005829">
    <property type="term" value="C:cytosol"/>
    <property type="evidence" value="ECO:0007669"/>
    <property type="project" value="TreeGrafter"/>
</dbReference>
<dbReference type="GO" id="GO:0009443">
    <property type="term" value="P:pyridoxal 5'-phosphate salvage"/>
    <property type="evidence" value="ECO:0007669"/>
    <property type="project" value="InterPro"/>
</dbReference>
<dbReference type="InterPro" id="IPR029056">
    <property type="entry name" value="Ribokinase-like"/>
</dbReference>
<dbReference type="GO" id="GO:0005524">
    <property type="term" value="F:ATP binding"/>
    <property type="evidence" value="ECO:0007669"/>
    <property type="project" value="UniProtKB-KW"/>
</dbReference>
<evidence type="ECO:0000256" key="2">
    <source>
        <dbReference type="ARBA" id="ARBA00022679"/>
    </source>
</evidence>
<name>A0A0C2YYK7_PARME</name>
<keyword evidence="5" id="KW-0067">ATP-binding</keyword>
<feature type="domain" description="Pyridoxamine kinase/Phosphomethylpyrimidine kinase" evidence="6">
    <location>
        <begin position="82"/>
        <end position="252"/>
    </location>
</feature>
<comment type="caution">
    <text evidence="7">The sequence shown here is derived from an EMBL/GenBank/DDBJ whole genome shotgun (WGS) entry which is preliminary data.</text>
</comment>
<accession>A0A0C2YYK7</accession>
<evidence type="ECO:0000256" key="1">
    <source>
        <dbReference type="ARBA" id="ARBA00012104"/>
    </source>
</evidence>
<evidence type="ECO:0000256" key="4">
    <source>
        <dbReference type="ARBA" id="ARBA00022777"/>
    </source>
</evidence>
<dbReference type="Gene3D" id="3.40.1190.20">
    <property type="match status" value="1"/>
</dbReference>
<dbReference type="CDD" id="cd01173">
    <property type="entry name" value="pyridoxal_pyridoxamine_kinase"/>
    <property type="match status" value="1"/>
</dbReference>
<dbReference type="PANTHER" id="PTHR10534:SF2">
    <property type="entry name" value="PYRIDOXAL KINASE"/>
    <property type="match status" value="1"/>
</dbReference>
<dbReference type="Proteomes" id="UP000031971">
    <property type="component" value="Unassembled WGS sequence"/>
</dbReference>
<evidence type="ECO:0000256" key="5">
    <source>
        <dbReference type="ARBA" id="ARBA00022840"/>
    </source>
</evidence>
<protein>
    <recommendedName>
        <fullName evidence="1">pyridoxal kinase</fullName>
        <ecNumber evidence="1">2.7.1.35</ecNumber>
    </recommendedName>
</protein>
<evidence type="ECO:0000313" key="8">
    <source>
        <dbReference type="Proteomes" id="UP000031971"/>
    </source>
</evidence>
<dbReference type="STRING" id="272627.CCC_03922"/>
<dbReference type="EC" id="2.7.1.35" evidence="1"/>
<dbReference type="PANTHER" id="PTHR10534">
    <property type="entry name" value="PYRIDOXAL KINASE"/>
    <property type="match status" value="1"/>
</dbReference>
<dbReference type="NCBIfam" id="NF004398">
    <property type="entry name" value="PRK05756.1"/>
    <property type="match status" value="1"/>
</dbReference>
<keyword evidence="2" id="KW-0808">Transferase</keyword>
<gene>
    <name evidence="7" type="ORF">CCC_03922</name>
</gene>
<sequence length="291" mass="30376">MIVYTGFDMKILSFQSAVTFGHVGNSAALFAVQRLGLDACPVDTVQFSNHPGYGAWRGGAHSTDGLRDIVEGLDGAGLLQECGAVLSGYLGRAETGEVVAEAVRRLRHYRPATPYLCDPVMGDEGGGLYVAEGIPQVFAQTLLPLADIATPNRFELGILTGRSVETIGDALAASRQLMARGTRAVVTTSLPAGDGMICCLAVDVRGAWMVRTPLLSFNTPPNGGGDTLSALLLGHVLKGRDLPEALSKAVSSLFGVLELTQSTGGRELALVAGQGEITQPSRIFPPMPVGA</sequence>
<keyword evidence="4 7" id="KW-0418">Kinase</keyword>
<dbReference type="InterPro" id="IPR013749">
    <property type="entry name" value="PM/HMP-P_kinase-1"/>
</dbReference>
<dbReference type="NCBIfam" id="TIGR00687">
    <property type="entry name" value="pyridox_kin"/>
    <property type="match status" value="1"/>
</dbReference>
<evidence type="ECO:0000259" key="6">
    <source>
        <dbReference type="Pfam" id="PF08543"/>
    </source>
</evidence>
<proteinExistence type="predicted"/>
<keyword evidence="8" id="KW-1185">Reference proteome</keyword>
<reference evidence="7 8" key="1">
    <citation type="submission" date="2015-01" db="EMBL/GenBank/DDBJ databases">
        <title>Genome Sequence of Magnetospirillum magnetotacticum Strain MS-1.</title>
        <authorList>
            <person name="Marinov G.K."/>
            <person name="Smalley M.D."/>
            <person name="DeSalvo G."/>
        </authorList>
    </citation>
    <scope>NUCLEOTIDE SEQUENCE [LARGE SCALE GENOMIC DNA]</scope>
    <source>
        <strain evidence="7 8">MS-1</strain>
    </source>
</reference>
<keyword evidence="3" id="KW-0547">Nucleotide-binding</keyword>
<evidence type="ECO:0000313" key="7">
    <source>
        <dbReference type="EMBL" id="KIL99750.1"/>
    </source>
</evidence>
<dbReference type="EMBL" id="JXSL01000022">
    <property type="protein sequence ID" value="KIL99750.1"/>
    <property type="molecule type" value="Genomic_DNA"/>
</dbReference>
<organism evidence="7 8">
    <name type="scientific">Paramagnetospirillum magnetotacticum MS-1</name>
    <dbReference type="NCBI Taxonomy" id="272627"/>
    <lineage>
        <taxon>Bacteria</taxon>
        <taxon>Pseudomonadati</taxon>
        <taxon>Pseudomonadota</taxon>
        <taxon>Alphaproteobacteria</taxon>
        <taxon>Rhodospirillales</taxon>
        <taxon>Magnetospirillaceae</taxon>
        <taxon>Paramagnetospirillum</taxon>
    </lineage>
</organism>
<dbReference type="GO" id="GO:0008478">
    <property type="term" value="F:pyridoxal kinase activity"/>
    <property type="evidence" value="ECO:0007669"/>
    <property type="project" value="UniProtKB-EC"/>
</dbReference>
<dbReference type="Pfam" id="PF08543">
    <property type="entry name" value="Phos_pyr_kin"/>
    <property type="match status" value="1"/>
</dbReference>
<dbReference type="SUPFAM" id="SSF53613">
    <property type="entry name" value="Ribokinase-like"/>
    <property type="match status" value="1"/>
</dbReference>
<dbReference type="InterPro" id="IPR004625">
    <property type="entry name" value="PyrdxlKinase"/>
</dbReference>